<dbReference type="KEGG" id="sim:M1627_1524"/>
<dbReference type="GeneID" id="84058829"/>
<proteinExistence type="predicted"/>
<protein>
    <submittedName>
        <fullName evidence="1">Uncharacterized protein</fullName>
    </submittedName>
</protein>
<evidence type="ECO:0000313" key="2">
    <source>
        <dbReference type="Proteomes" id="UP000002307"/>
    </source>
</evidence>
<name>C3N5Y1_SACI3</name>
<dbReference type="AlphaFoldDB" id="C3N5Y1"/>
<dbReference type="HOGENOM" id="CLU_779920_0_0_2"/>
<organism evidence="1 2">
    <name type="scientific">Saccharolobus islandicus (strain M.16.27)</name>
    <name type="common">Sulfolobus islandicus</name>
    <dbReference type="NCBI Taxonomy" id="427318"/>
    <lineage>
        <taxon>Archaea</taxon>
        <taxon>Thermoproteota</taxon>
        <taxon>Thermoprotei</taxon>
        <taxon>Sulfolobales</taxon>
        <taxon>Sulfolobaceae</taxon>
        <taxon>Saccharolobus</taxon>
    </lineage>
</organism>
<sequence length="355" mass="41246">MYEQLPKYTWSDIAPTPGKKWVPLNDRKGEFGPDTALIDELIEKLKSSDKMFHDLREIFYQLGNASEYVLKARTPKKAFPANKFPSIAHQPANSEQSQQECNGIIYDVLAYYKQWMKRKEDWGIYFVVRNIEDDLSYYSYVINKHAKNSDEMSAAVASFLVYPTLLTFHELCHHTLTLVRLKKRESQTYDILDESLCEYTAFTLVENMRVGYPIYPPIPLGDIIKVNFDQISGKIRVIVPSINGKIQLETYVDNMDKDVAVSNPLATLDQVYVVAGETLIYYLWSRDKFPPDAPKSYEPEVPSYSEKDLLEDYWRTYRKHLVLFGDHLDSFRTPVSVWSRLGLDSRNIKDELELC</sequence>
<reference evidence="1 2" key="1">
    <citation type="journal article" date="2009" name="Proc. Natl. Acad. Sci. U.S.A.">
        <title>Biogeography of the Sulfolobus islandicus pan-genome.</title>
        <authorList>
            <person name="Reno M.L."/>
            <person name="Held N.L."/>
            <person name="Fields C.J."/>
            <person name="Burke P.V."/>
            <person name="Whitaker R.J."/>
        </authorList>
    </citation>
    <scope>NUCLEOTIDE SEQUENCE [LARGE SCALE GENOMIC DNA]</scope>
    <source>
        <strain evidence="1 2">M.16.27</strain>
    </source>
</reference>
<accession>C3N5Y1</accession>
<dbReference type="Proteomes" id="UP000002307">
    <property type="component" value="Chromosome"/>
</dbReference>
<dbReference type="RefSeq" id="WP_012718847.1">
    <property type="nucleotide sequence ID" value="NC_012632.1"/>
</dbReference>
<evidence type="ECO:0000313" key="1">
    <source>
        <dbReference type="EMBL" id="ACP55406.1"/>
    </source>
</evidence>
<dbReference type="EMBL" id="CP001401">
    <property type="protein sequence ID" value="ACP55406.1"/>
    <property type="molecule type" value="Genomic_DNA"/>
</dbReference>
<gene>
    <name evidence="1" type="ordered locus">M1627_1524</name>
</gene>